<evidence type="ECO:0000256" key="1">
    <source>
        <dbReference type="SAM" id="MobiDB-lite"/>
    </source>
</evidence>
<proteinExistence type="predicted"/>
<name>A0AAN8NU03_POLSC</name>
<accession>A0AAN8NU03</accession>
<reference evidence="2 3" key="1">
    <citation type="submission" date="2023-10" db="EMBL/GenBank/DDBJ databases">
        <title>Genomes of two closely related lineages of the louse Polyplax serrata with different host specificities.</title>
        <authorList>
            <person name="Martinu J."/>
            <person name="Tarabai H."/>
            <person name="Stefka J."/>
            <person name="Hypsa V."/>
        </authorList>
    </citation>
    <scope>NUCLEOTIDE SEQUENCE [LARGE SCALE GENOMIC DNA]</scope>
    <source>
        <strain evidence="2">HR10_N</strain>
    </source>
</reference>
<dbReference type="AlphaFoldDB" id="A0AAN8NU03"/>
<evidence type="ECO:0000313" key="2">
    <source>
        <dbReference type="EMBL" id="KAK6622815.1"/>
    </source>
</evidence>
<feature type="compositionally biased region" description="Polar residues" evidence="1">
    <location>
        <begin position="123"/>
        <end position="136"/>
    </location>
</feature>
<organism evidence="2 3">
    <name type="scientific">Polyplax serrata</name>
    <name type="common">Common mouse louse</name>
    <dbReference type="NCBI Taxonomy" id="468196"/>
    <lineage>
        <taxon>Eukaryota</taxon>
        <taxon>Metazoa</taxon>
        <taxon>Ecdysozoa</taxon>
        <taxon>Arthropoda</taxon>
        <taxon>Hexapoda</taxon>
        <taxon>Insecta</taxon>
        <taxon>Pterygota</taxon>
        <taxon>Neoptera</taxon>
        <taxon>Paraneoptera</taxon>
        <taxon>Psocodea</taxon>
        <taxon>Troctomorpha</taxon>
        <taxon>Phthiraptera</taxon>
        <taxon>Anoplura</taxon>
        <taxon>Polyplacidae</taxon>
        <taxon>Polyplax</taxon>
    </lineage>
</organism>
<dbReference type="Proteomes" id="UP001372834">
    <property type="component" value="Unassembled WGS sequence"/>
</dbReference>
<feature type="region of interest" description="Disordered" evidence="1">
    <location>
        <begin position="106"/>
        <end position="136"/>
    </location>
</feature>
<protein>
    <submittedName>
        <fullName evidence="2">Uncharacterized protein</fullName>
    </submittedName>
</protein>
<comment type="caution">
    <text evidence="2">The sequence shown here is derived from an EMBL/GenBank/DDBJ whole genome shotgun (WGS) entry which is preliminary data.</text>
</comment>
<sequence>MRGPLGPVGALRTDCTHTHSSLLIGISLVYDEGKKEEEEEEEEEEPEYFKREKIFYFFTPGEEAEAEDEDEEEQEFPFSFYGRKNVSFDLSESEISKRRVEMCNYGKDHGGCGQSTDREDDVSSPSRLVTSKNRFT</sequence>
<evidence type="ECO:0000313" key="3">
    <source>
        <dbReference type="Proteomes" id="UP001372834"/>
    </source>
</evidence>
<gene>
    <name evidence="2" type="ORF">RUM43_008658</name>
</gene>
<dbReference type="EMBL" id="JAWJWE010000038">
    <property type="protein sequence ID" value="KAK6622815.1"/>
    <property type="molecule type" value="Genomic_DNA"/>
</dbReference>